<feature type="transmembrane region" description="Helical" evidence="3">
    <location>
        <begin position="28"/>
        <end position="46"/>
    </location>
</feature>
<keyword evidence="5" id="KW-1185">Reference proteome</keyword>
<keyword evidence="3" id="KW-1133">Transmembrane helix</keyword>
<evidence type="ECO:0000256" key="2">
    <source>
        <dbReference type="SAM" id="Coils"/>
    </source>
</evidence>
<dbReference type="PROSITE" id="PS50005">
    <property type="entry name" value="TPR"/>
    <property type="match status" value="1"/>
</dbReference>
<evidence type="ECO:0000313" key="5">
    <source>
        <dbReference type="Proteomes" id="UP000319980"/>
    </source>
</evidence>
<feature type="repeat" description="TPR" evidence="1">
    <location>
        <begin position="257"/>
        <end position="290"/>
    </location>
</feature>
<name>A0A5C5U3P0_9GAMM</name>
<accession>A0A5C5U3P0</accession>
<dbReference type="RefSeq" id="WP_146387645.1">
    <property type="nucleotide sequence ID" value="NZ_VOHK01000004.1"/>
</dbReference>
<comment type="caution">
    <text evidence="4">The sequence shown here is derived from an EMBL/GenBank/DDBJ whole genome shotgun (WGS) entry which is preliminary data.</text>
</comment>
<organism evidence="4 5">
    <name type="scientific">Luteimonas marina</name>
    <dbReference type="NCBI Taxonomy" id="488485"/>
    <lineage>
        <taxon>Bacteria</taxon>
        <taxon>Pseudomonadati</taxon>
        <taxon>Pseudomonadota</taxon>
        <taxon>Gammaproteobacteria</taxon>
        <taxon>Lysobacterales</taxon>
        <taxon>Lysobacteraceae</taxon>
        <taxon>Luteimonas</taxon>
    </lineage>
</organism>
<evidence type="ECO:0008006" key="6">
    <source>
        <dbReference type="Google" id="ProtNLM"/>
    </source>
</evidence>
<reference evidence="4 5" key="1">
    <citation type="journal article" date="2008" name="Int. J. Syst. Evol. Microbiol.">
        <title>Luteimonas marina sp. nov., isolated from seawater.</title>
        <authorList>
            <person name="Baik K.S."/>
            <person name="Park S.C."/>
            <person name="Kim M.S."/>
            <person name="Kim E.M."/>
            <person name="Park C."/>
            <person name="Chun J."/>
            <person name="Seong C.N."/>
        </authorList>
    </citation>
    <scope>NUCLEOTIDE SEQUENCE [LARGE SCALE GENOMIC DNA]</scope>
    <source>
        <strain evidence="4 5">FR1330</strain>
    </source>
</reference>
<keyword evidence="1" id="KW-0802">TPR repeat</keyword>
<dbReference type="SUPFAM" id="SSF48452">
    <property type="entry name" value="TPR-like"/>
    <property type="match status" value="1"/>
</dbReference>
<protein>
    <recommendedName>
        <fullName evidence="6">Tetratricopeptide repeat protein</fullName>
    </recommendedName>
</protein>
<dbReference type="AlphaFoldDB" id="A0A5C5U3P0"/>
<evidence type="ECO:0000256" key="1">
    <source>
        <dbReference type="PROSITE-ProRule" id="PRU00339"/>
    </source>
</evidence>
<dbReference type="Proteomes" id="UP000319980">
    <property type="component" value="Unassembled WGS sequence"/>
</dbReference>
<dbReference type="InterPro" id="IPR019734">
    <property type="entry name" value="TPR_rpt"/>
</dbReference>
<proteinExistence type="predicted"/>
<keyword evidence="2" id="KW-0175">Coiled coil</keyword>
<sequence>MVGDLRGLRFEARAPRARRAPTPPARGWWIGGLALLSALVLAAALWREPLAERLWPQARVHQLTAEAAQALARGHLSAVDGSGARELYEAAMAIDPDRSEPRAGLARVAEAALAQAREATAQDRFADAHAQLRLARELSVPREQADAVAVQLRTREAAHAGLEGLVARAESARIAGRLQGDDEAALPLYARVLELQPGRADALRGREDALSALLEQARNDLRGGDIPAAAAAIAAARRYDAGHVDLPDTQARFTEELDALRRRADADLRRGRVDAAVATWQRLLQYDPEDAGARDGLRRAADALAQQAQRLAADFRFADADAALTRARALAPDAAAVAAARTAVERAQRRHAQLEAAGSGRDRAGRVPELLRQAAAAQARGDLLTPPGESAYDKLRAAQAAAPRDPEVQRAVARLLPSARACFERGLSANDLARARSCLDARESLGEDAAALTQARRRLAQRWLAIGDERLAGGQLSTAQEALATAGALDPSTPGLAEFGRRLRRASGSAD</sequence>
<dbReference type="Gene3D" id="1.25.40.10">
    <property type="entry name" value="Tetratricopeptide repeat domain"/>
    <property type="match status" value="1"/>
</dbReference>
<keyword evidence="3" id="KW-0472">Membrane</keyword>
<dbReference type="EMBL" id="VOHK01000004">
    <property type="protein sequence ID" value="TWT20115.1"/>
    <property type="molecule type" value="Genomic_DNA"/>
</dbReference>
<evidence type="ECO:0000313" key="4">
    <source>
        <dbReference type="EMBL" id="TWT20115.1"/>
    </source>
</evidence>
<feature type="coiled-coil region" evidence="2">
    <location>
        <begin position="294"/>
        <end position="357"/>
    </location>
</feature>
<gene>
    <name evidence="4" type="ORF">FQY83_10220</name>
</gene>
<dbReference type="OrthoDB" id="5935824at2"/>
<keyword evidence="3" id="KW-0812">Transmembrane</keyword>
<dbReference type="InterPro" id="IPR011990">
    <property type="entry name" value="TPR-like_helical_dom_sf"/>
</dbReference>
<evidence type="ECO:0000256" key="3">
    <source>
        <dbReference type="SAM" id="Phobius"/>
    </source>
</evidence>